<dbReference type="Proteomes" id="UP000807469">
    <property type="component" value="Unassembled WGS sequence"/>
</dbReference>
<accession>A0A9P5YLH3</accession>
<keyword evidence="2" id="KW-1185">Reference proteome</keyword>
<dbReference type="OrthoDB" id="2416294at2759"/>
<evidence type="ECO:0000313" key="2">
    <source>
        <dbReference type="Proteomes" id="UP000807469"/>
    </source>
</evidence>
<comment type="caution">
    <text evidence="1">The sequence shown here is derived from an EMBL/GenBank/DDBJ whole genome shotgun (WGS) entry which is preliminary data.</text>
</comment>
<evidence type="ECO:0000313" key="1">
    <source>
        <dbReference type="EMBL" id="KAF9470805.1"/>
    </source>
</evidence>
<protein>
    <submittedName>
        <fullName evidence="1">Uncharacterized protein</fullName>
    </submittedName>
</protein>
<sequence>RYANRSARFIDAYSQGLSGPEASWANKKYHGHRTLPAEMAAEVKESYRKYLDTLDDLRNNLNTI</sequence>
<gene>
    <name evidence="1" type="ORF">BDN70DRAFT_981143</name>
</gene>
<organism evidence="1 2">
    <name type="scientific">Pholiota conissans</name>
    <dbReference type="NCBI Taxonomy" id="109636"/>
    <lineage>
        <taxon>Eukaryota</taxon>
        <taxon>Fungi</taxon>
        <taxon>Dikarya</taxon>
        <taxon>Basidiomycota</taxon>
        <taxon>Agaricomycotina</taxon>
        <taxon>Agaricomycetes</taxon>
        <taxon>Agaricomycetidae</taxon>
        <taxon>Agaricales</taxon>
        <taxon>Agaricineae</taxon>
        <taxon>Strophariaceae</taxon>
        <taxon>Pholiota</taxon>
    </lineage>
</organism>
<dbReference type="EMBL" id="MU155843">
    <property type="protein sequence ID" value="KAF9470805.1"/>
    <property type="molecule type" value="Genomic_DNA"/>
</dbReference>
<proteinExistence type="predicted"/>
<reference evidence="1" key="1">
    <citation type="submission" date="2020-11" db="EMBL/GenBank/DDBJ databases">
        <authorList>
            <consortium name="DOE Joint Genome Institute"/>
            <person name="Ahrendt S."/>
            <person name="Riley R."/>
            <person name="Andreopoulos W."/>
            <person name="Labutti K."/>
            <person name="Pangilinan J."/>
            <person name="Ruiz-Duenas F.J."/>
            <person name="Barrasa J.M."/>
            <person name="Sanchez-Garcia M."/>
            <person name="Camarero S."/>
            <person name="Miyauchi S."/>
            <person name="Serrano A."/>
            <person name="Linde D."/>
            <person name="Babiker R."/>
            <person name="Drula E."/>
            <person name="Ayuso-Fernandez I."/>
            <person name="Pacheco R."/>
            <person name="Padilla G."/>
            <person name="Ferreira P."/>
            <person name="Barriuso J."/>
            <person name="Kellner H."/>
            <person name="Castanera R."/>
            <person name="Alfaro M."/>
            <person name="Ramirez L."/>
            <person name="Pisabarro A.G."/>
            <person name="Kuo A."/>
            <person name="Tritt A."/>
            <person name="Lipzen A."/>
            <person name="He G."/>
            <person name="Yan M."/>
            <person name="Ng V."/>
            <person name="Cullen D."/>
            <person name="Martin F."/>
            <person name="Rosso M.-N."/>
            <person name="Henrissat B."/>
            <person name="Hibbett D."/>
            <person name="Martinez A.T."/>
            <person name="Grigoriev I.V."/>
        </authorList>
    </citation>
    <scope>NUCLEOTIDE SEQUENCE</scope>
    <source>
        <strain evidence="1">CIRM-BRFM 674</strain>
    </source>
</reference>
<feature type="non-terminal residue" evidence="1">
    <location>
        <position position="1"/>
    </location>
</feature>
<name>A0A9P5YLH3_9AGAR</name>
<dbReference type="AlphaFoldDB" id="A0A9P5YLH3"/>